<dbReference type="Gene3D" id="1.25.10.10">
    <property type="entry name" value="Leucine-rich Repeat Variant"/>
    <property type="match status" value="4"/>
</dbReference>
<dbReference type="Pfam" id="PF05729">
    <property type="entry name" value="NACHT"/>
    <property type="match status" value="1"/>
</dbReference>
<dbReference type="GO" id="GO:0016491">
    <property type="term" value="F:oxidoreductase activity"/>
    <property type="evidence" value="ECO:0007669"/>
    <property type="project" value="TreeGrafter"/>
</dbReference>
<evidence type="ECO:0000256" key="3">
    <source>
        <dbReference type="ARBA" id="ARBA00022738"/>
    </source>
</evidence>
<dbReference type="InterPro" id="IPR034085">
    <property type="entry name" value="TOG"/>
</dbReference>
<gene>
    <name evidence="6" type="ORF">BC008_17465</name>
</gene>
<dbReference type="SUPFAM" id="SSF52540">
    <property type="entry name" value="P-loop containing nucleoside triphosphate hydrolases"/>
    <property type="match status" value="1"/>
</dbReference>
<keyword evidence="2" id="KW-0042">Antenna complex</keyword>
<dbReference type="OrthoDB" id="434212at2"/>
<evidence type="ECO:0000259" key="5">
    <source>
        <dbReference type="PROSITE" id="PS50837"/>
    </source>
</evidence>
<keyword evidence="3" id="KW-0605">Phycobilisome</keyword>
<name>A0A0V7ZIM9_9CYAN</name>
<dbReference type="InterPro" id="IPR000225">
    <property type="entry name" value="Armadillo"/>
</dbReference>
<evidence type="ECO:0000256" key="2">
    <source>
        <dbReference type="ARBA" id="ARBA00022549"/>
    </source>
</evidence>
<dbReference type="Gene3D" id="3.40.50.300">
    <property type="entry name" value="P-loop containing nucleotide triphosphate hydrolases"/>
    <property type="match status" value="1"/>
</dbReference>
<dbReference type="InterPro" id="IPR054569">
    <property type="entry name" value="NNH2"/>
</dbReference>
<dbReference type="InterPro" id="IPR011989">
    <property type="entry name" value="ARM-like"/>
</dbReference>
<keyword evidence="4" id="KW-0456">Lyase</keyword>
<reference evidence="6 7" key="1">
    <citation type="journal article" date="2015" name="Genome Announc.">
        <title>Draft Genome of the Euendolithic (true boring) Cyanobacterium Mastigocoleus testarum strain BC008.</title>
        <authorList>
            <person name="Guida B.S."/>
            <person name="Garcia-Pichel F."/>
        </authorList>
    </citation>
    <scope>NUCLEOTIDE SEQUENCE [LARGE SCALE GENOMIC DNA]</scope>
    <source>
        <strain evidence="6 7">BC008</strain>
    </source>
</reference>
<evidence type="ECO:0000313" key="6">
    <source>
        <dbReference type="EMBL" id="KST64421.1"/>
    </source>
</evidence>
<evidence type="ECO:0000256" key="4">
    <source>
        <dbReference type="ARBA" id="ARBA00023239"/>
    </source>
</evidence>
<organism evidence="6 7">
    <name type="scientific">Mastigocoleus testarum BC008</name>
    <dbReference type="NCBI Taxonomy" id="371196"/>
    <lineage>
        <taxon>Bacteria</taxon>
        <taxon>Bacillati</taxon>
        <taxon>Cyanobacteriota</taxon>
        <taxon>Cyanophyceae</taxon>
        <taxon>Nostocales</taxon>
        <taxon>Hapalosiphonaceae</taxon>
        <taxon>Mastigocoleus</taxon>
    </lineage>
</organism>
<dbReference type="EMBL" id="LMTZ01000122">
    <property type="protein sequence ID" value="KST64421.1"/>
    <property type="molecule type" value="Genomic_DNA"/>
</dbReference>
<dbReference type="SMART" id="SM00567">
    <property type="entry name" value="EZ_HEAT"/>
    <property type="match status" value="12"/>
</dbReference>
<dbReference type="AlphaFoldDB" id="A0A0V7ZIM9"/>
<dbReference type="InterPro" id="IPR004155">
    <property type="entry name" value="PBS_lyase_HEAT"/>
</dbReference>
<comment type="similarity">
    <text evidence="1">Belongs to the CpcE/RpcE/PecE family.</text>
</comment>
<evidence type="ECO:0000313" key="7">
    <source>
        <dbReference type="Proteomes" id="UP000053372"/>
    </source>
</evidence>
<dbReference type="Pfam" id="PF13646">
    <property type="entry name" value="HEAT_2"/>
    <property type="match status" value="4"/>
</dbReference>
<accession>A0A0V7ZIM9</accession>
<dbReference type="InterPro" id="IPR007111">
    <property type="entry name" value="NACHT_NTPase"/>
</dbReference>
<dbReference type="PROSITE" id="PS50176">
    <property type="entry name" value="ARM_REPEAT"/>
    <property type="match status" value="1"/>
</dbReference>
<dbReference type="Pfam" id="PF22734">
    <property type="entry name" value="NNH2"/>
    <property type="match status" value="1"/>
</dbReference>
<dbReference type="InterPro" id="IPR016024">
    <property type="entry name" value="ARM-type_fold"/>
</dbReference>
<comment type="caution">
    <text evidence="6">The sequence shown here is derived from an EMBL/GenBank/DDBJ whole genome shotgun (WGS) entry which is preliminary data.</text>
</comment>
<proteinExistence type="inferred from homology"/>
<dbReference type="SMART" id="SM00185">
    <property type="entry name" value="ARM"/>
    <property type="match status" value="5"/>
</dbReference>
<dbReference type="GO" id="GO:0030089">
    <property type="term" value="C:phycobilisome"/>
    <property type="evidence" value="ECO:0007669"/>
    <property type="project" value="UniProtKB-KW"/>
</dbReference>
<feature type="domain" description="NACHT" evidence="5">
    <location>
        <begin position="251"/>
        <end position="386"/>
    </location>
</feature>
<dbReference type="Proteomes" id="UP000053372">
    <property type="component" value="Unassembled WGS sequence"/>
</dbReference>
<dbReference type="SUPFAM" id="SSF48371">
    <property type="entry name" value="ARM repeat"/>
    <property type="match status" value="1"/>
</dbReference>
<dbReference type="RefSeq" id="WP_058184199.1">
    <property type="nucleotide sequence ID" value="NZ_LMTZ01000122.1"/>
</dbReference>
<keyword evidence="7" id="KW-1185">Reference proteome</keyword>
<evidence type="ECO:0000256" key="1">
    <source>
        <dbReference type="ARBA" id="ARBA00009299"/>
    </source>
</evidence>
<dbReference type="PROSITE" id="PS50837">
    <property type="entry name" value="NACHT"/>
    <property type="match status" value="1"/>
</dbReference>
<dbReference type="PANTHER" id="PTHR12697">
    <property type="entry name" value="PBS LYASE HEAT-LIKE PROTEIN"/>
    <property type="match status" value="1"/>
</dbReference>
<dbReference type="SMART" id="SM01349">
    <property type="entry name" value="TOG"/>
    <property type="match status" value="1"/>
</dbReference>
<sequence>MDPVTAMIGTWVGEFITTETSKILLSGVRSKFNCTDLDKAIKIAVKKACEKENKLFLRCEPDFIKKFINKFCQGKGLEELQKPLRNEGKPDIVFLTKVFTEEALKDSKMKNIAKDCVHPWMETFVNTYFENTDTYLRFQVAKEDYFKQLANWFDDVKFAGIPVAGQETEKSEKLEHIFVMPDVEENVTKQDYSVIANEKELNEIISDHSLGERQKELFLEQRQKALINGYSEKFLATQLLTEKNSKKKNSQKFVLLGAPGSGKTTLLSYFAVMLAQDKAKKAENQEKLGLDPDVDYLPILIRMRDLSRQGNISILDYAKEFAEKTMSVKTLPTGFFEYWLEDGRALILLDGLDEVAEEAKRYDVVRRIENFLGQFQNNLAIITSRPAGYKRDFFRTEEFPHYQLQSFDDEKIEEFIDRWYDSRIQDQAEAERRKDSLRKALNDNERIKLLARNPLLLTIISLIHRYQAILPRERHKLYNKAVETLLTSWDANKELTTHKVLQYLSLDDLRRLMERLAFWIHTQGNTRDNEGGTLIDCEELLDQLKREIKDLKGIELYKAEQEAERFLHLIRDRTGLLNEQGQDCYAFVHKTFQEYLCAEEINYQADNEGDFGIILEQINSNLHDPHWREVLLLLVAQQKPKKAARAIRTILENGSEYEKWLHRDLLFAATCLAEYTNNLNAADPNLGEEILRALVDLEVSGSGRAGEKVIREVFSTLCHFYETAFEEQVLNLLKAEAENIYELRLQEYQAQLGDIEGAVSILIELLNNDNSEMRNSAALTLGNLGEDSQPVVDPLVKLLADDDLLICYSAAQALGKLGKNSQPVVDRLVKLLDNDEHRVRNSAAQALGKLGKDSQPVVDRLIKLLDDSSSRVRNSAAFVLGKLGKDSQPVVDGLLKLLVDGDSRVRNSAAQALGKLGKGSQLVVDRLVKLLNDDNSRVRNKAAFALGYLGQNSQPVVDGLVKLLDDDDSRVRHKAAFALGNLDQNSQPVVDGLVKLLADDNSRVRNKAAVALGNLGKDSQAVVDGLVKLLDDDDSGVRNRVAQALGNLGKGSQLVVGRLVKLLDDDDSGVRNKAAFALGKLGKDSQPVLGGLMKLLVDDDSGVRNKAAFALGKLGKDSQPVLGGLVKLLVDDNSRVRKSAAQALIELHKNSNKVLPQVVQWLEENQDSKFIGSGIDALWDMVTAH</sequence>
<dbReference type="InterPro" id="IPR027417">
    <property type="entry name" value="P-loop_NTPase"/>
</dbReference>
<protein>
    <recommendedName>
        <fullName evidence="5">NACHT domain-containing protein</fullName>
    </recommendedName>
</protein>
<dbReference type="PANTHER" id="PTHR12697:SF5">
    <property type="entry name" value="DEOXYHYPUSINE HYDROXYLASE"/>
    <property type="match status" value="1"/>
</dbReference>
<dbReference type="GO" id="GO:0016829">
    <property type="term" value="F:lyase activity"/>
    <property type="evidence" value="ECO:0007669"/>
    <property type="project" value="UniProtKB-KW"/>
</dbReference>